<keyword evidence="3" id="KW-0862">Zinc</keyword>
<dbReference type="PANTHER" id="PTHR11562">
    <property type="entry name" value="CATION EFFLUX PROTEIN/ ZINC TRANSPORTER"/>
    <property type="match status" value="1"/>
</dbReference>
<evidence type="ECO:0000256" key="1">
    <source>
        <dbReference type="ARBA" id="ARBA00004141"/>
    </source>
</evidence>
<dbReference type="EMBL" id="PZKC01000006">
    <property type="protein sequence ID" value="PTD96429.1"/>
    <property type="molecule type" value="Genomic_DNA"/>
</dbReference>
<gene>
    <name evidence="8" type="ORF">C8261_08935</name>
</gene>
<keyword evidence="4 6" id="KW-1133">Transmembrane helix</keyword>
<evidence type="ECO:0000256" key="2">
    <source>
        <dbReference type="ARBA" id="ARBA00022692"/>
    </source>
</evidence>
<evidence type="ECO:0000256" key="5">
    <source>
        <dbReference type="ARBA" id="ARBA00023136"/>
    </source>
</evidence>
<dbReference type="PANTHER" id="PTHR11562:SF17">
    <property type="entry name" value="RE54080P-RELATED"/>
    <property type="match status" value="1"/>
</dbReference>
<evidence type="ECO:0000256" key="3">
    <source>
        <dbReference type="ARBA" id="ARBA00022906"/>
    </source>
</evidence>
<evidence type="ECO:0000259" key="7">
    <source>
        <dbReference type="Pfam" id="PF01545"/>
    </source>
</evidence>
<dbReference type="InterPro" id="IPR036163">
    <property type="entry name" value="HMA_dom_sf"/>
</dbReference>
<dbReference type="SUPFAM" id="SSF55008">
    <property type="entry name" value="HMA, heavy metal-associated domain"/>
    <property type="match status" value="1"/>
</dbReference>
<feature type="domain" description="Cation efflux protein transmembrane" evidence="7">
    <location>
        <begin position="123"/>
        <end position="295"/>
    </location>
</feature>
<evidence type="ECO:0000313" key="8">
    <source>
        <dbReference type="EMBL" id="PTD96429.1"/>
    </source>
</evidence>
<evidence type="ECO:0000256" key="6">
    <source>
        <dbReference type="SAM" id="Phobius"/>
    </source>
</evidence>
<feature type="transmembrane region" description="Helical" evidence="6">
    <location>
        <begin position="253"/>
        <end position="270"/>
    </location>
</feature>
<dbReference type="GO" id="GO:0005385">
    <property type="term" value="F:zinc ion transmembrane transporter activity"/>
    <property type="evidence" value="ECO:0007669"/>
    <property type="project" value="TreeGrafter"/>
</dbReference>
<dbReference type="Gene3D" id="1.20.1510.10">
    <property type="entry name" value="Cation efflux protein transmembrane domain"/>
    <property type="match status" value="1"/>
</dbReference>
<dbReference type="Pfam" id="PF01545">
    <property type="entry name" value="Cation_efflux"/>
    <property type="match status" value="1"/>
</dbReference>
<evidence type="ECO:0000313" key="9">
    <source>
        <dbReference type="Proteomes" id="UP000241193"/>
    </source>
</evidence>
<evidence type="ECO:0000256" key="4">
    <source>
        <dbReference type="ARBA" id="ARBA00022989"/>
    </source>
</evidence>
<reference evidence="8 9" key="1">
    <citation type="submission" date="2018-03" db="EMBL/GenBank/DDBJ databases">
        <authorList>
            <person name="Keele B.F."/>
        </authorList>
    </citation>
    <scope>NUCLEOTIDE SEQUENCE [LARGE SCALE GENOMIC DNA]</scope>
    <source>
        <strain evidence="8 9">D20</strain>
    </source>
</reference>
<feature type="transmembrane region" description="Helical" evidence="6">
    <location>
        <begin position="122"/>
        <end position="144"/>
    </location>
</feature>
<dbReference type="InterPro" id="IPR058533">
    <property type="entry name" value="Cation_efflux_TM"/>
</dbReference>
<keyword evidence="3" id="KW-0813">Transport</keyword>
<dbReference type="GO" id="GO:0046872">
    <property type="term" value="F:metal ion binding"/>
    <property type="evidence" value="ECO:0007669"/>
    <property type="project" value="InterPro"/>
</dbReference>
<dbReference type="InterPro" id="IPR027469">
    <property type="entry name" value="Cation_efflux_TMD_sf"/>
</dbReference>
<keyword evidence="9" id="KW-1185">Reference proteome</keyword>
<organism evidence="8 9">
    <name type="scientific">Pseudothauera lacus</name>
    <dbReference type="NCBI Taxonomy" id="2136175"/>
    <lineage>
        <taxon>Bacteria</taxon>
        <taxon>Pseudomonadati</taxon>
        <taxon>Pseudomonadota</taxon>
        <taxon>Betaproteobacteria</taxon>
        <taxon>Rhodocyclales</taxon>
        <taxon>Zoogloeaceae</taxon>
        <taxon>Pseudothauera</taxon>
    </lineage>
</organism>
<sequence length="297" mass="30754">MQQTPCSGECACRPSAPAGLPGPVHVDLGEALPQLRTRFRIPGMDCPSEEQMVRMALTAVPVAALHFDLPARMLTVDHRGAAEAVLAALEPLGYGAAIVASEALDAAQGALPQVDDAAEARVLWVLLAINAVMFAIELVAGIWARSAGLLADAMDMFADAAVYGVALYAVGRAAHHKLGAARLAGVLQLLLALGALTETGRRILVGAEPQAVGMMSVALLALLANVACLLLIARHRHGGAHMRASYIFSANDVIANAGVIAAGALVAWTGSAWPDWVVGVLIGVVVLLGAVRILRLR</sequence>
<comment type="subcellular location">
    <subcellularLocation>
        <location evidence="1">Membrane</location>
        <topology evidence="1">Multi-pass membrane protein</topology>
    </subcellularLocation>
</comment>
<keyword evidence="3" id="KW-0864">Zinc transport</keyword>
<dbReference type="InterPro" id="IPR050681">
    <property type="entry name" value="CDF/SLC30A"/>
</dbReference>
<reference evidence="8 9" key="2">
    <citation type="submission" date="2018-04" db="EMBL/GenBank/DDBJ databases">
        <title>Thauera lacus sp. nov., isolated from an saline lake in Inner Mongolia, China.</title>
        <authorList>
            <person name="Liang Q.-Y."/>
        </authorList>
    </citation>
    <scope>NUCLEOTIDE SEQUENCE [LARGE SCALE GENOMIC DNA]</scope>
    <source>
        <strain evidence="8 9">D20</strain>
    </source>
</reference>
<feature type="transmembrane region" description="Helical" evidence="6">
    <location>
        <begin position="156"/>
        <end position="174"/>
    </location>
</feature>
<keyword evidence="5 6" id="KW-0472">Membrane</keyword>
<dbReference type="RefSeq" id="WP_107493337.1">
    <property type="nucleotide sequence ID" value="NZ_PZKC01000006.1"/>
</dbReference>
<dbReference type="Gene3D" id="3.30.70.100">
    <property type="match status" value="1"/>
</dbReference>
<proteinExistence type="predicted"/>
<dbReference type="AlphaFoldDB" id="A0A2T4IF66"/>
<keyword evidence="2 6" id="KW-0812">Transmembrane</keyword>
<keyword evidence="3" id="KW-0406">Ion transport</keyword>
<name>A0A2T4IF66_9RHOO</name>
<dbReference type="GO" id="GO:0005886">
    <property type="term" value="C:plasma membrane"/>
    <property type="evidence" value="ECO:0007669"/>
    <property type="project" value="TreeGrafter"/>
</dbReference>
<dbReference type="OrthoDB" id="9799649at2"/>
<comment type="caution">
    <text evidence="8">The sequence shown here is derived from an EMBL/GenBank/DDBJ whole genome shotgun (WGS) entry which is preliminary data.</text>
</comment>
<feature type="transmembrane region" description="Helical" evidence="6">
    <location>
        <begin position="276"/>
        <end position="294"/>
    </location>
</feature>
<accession>A0A2T4IF66</accession>
<dbReference type="Proteomes" id="UP000241193">
    <property type="component" value="Unassembled WGS sequence"/>
</dbReference>
<dbReference type="SUPFAM" id="SSF161111">
    <property type="entry name" value="Cation efflux protein transmembrane domain-like"/>
    <property type="match status" value="1"/>
</dbReference>
<protein>
    <recommendedName>
        <fullName evidence="7">Cation efflux protein transmembrane domain-containing protein</fullName>
    </recommendedName>
</protein>
<feature type="transmembrane region" description="Helical" evidence="6">
    <location>
        <begin position="211"/>
        <end position="232"/>
    </location>
</feature>